<dbReference type="HAMAP" id="MF_01074">
    <property type="entry name" value="LarC"/>
    <property type="match status" value="1"/>
</dbReference>
<accession>A0A1M6LQC6</accession>
<proteinExistence type="inferred from homology"/>
<dbReference type="EMBL" id="FQZT01000014">
    <property type="protein sequence ID" value="SHJ73404.1"/>
    <property type="molecule type" value="Genomic_DNA"/>
</dbReference>
<dbReference type="GO" id="GO:0016829">
    <property type="term" value="F:lyase activity"/>
    <property type="evidence" value="ECO:0007669"/>
    <property type="project" value="UniProtKB-UniRule"/>
</dbReference>
<dbReference type="PANTHER" id="PTHR36566">
    <property type="entry name" value="NICKEL INSERTION PROTEIN-RELATED"/>
    <property type="match status" value="1"/>
</dbReference>
<dbReference type="Proteomes" id="UP000184171">
    <property type="component" value="Unassembled WGS sequence"/>
</dbReference>
<dbReference type="RefSeq" id="WP_072909594.1">
    <property type="nucleotide sequence ID" value="NZ_FQZT01000014.1"/>
</dbReference>
<name>A0A1M6LQC6_MALRU</name>
<dbReference type="NCBIfam" id="TIGR00299">
    <property type="entry name" value="nickel pincer cofactor biosynthesis protein LarC"/>
    <property type="match status" value="1"/>
</dbReference>
<dbReference type="AlphaFoldDB" id="A0A1M6LQC6"/>
<dbReference type="PANTHER" id="PTHR36566:SF1">
    <property type="entry name" value="PYRIDINIUM-3,5-BISTHIOCARBOXYLIC ACID MONONUCLEOTIDE NICKEL INSERTION PROTEIN"/>
    <property type="match status" value="1"/>
</dbReference>
<dbReference type="GO" id="GO:0016151">
    <property type="term" value="F:nickel cation binding"/>
    <property type="evidence" value="ECO:0007669"/>
    <property type="project" value="UniProtKB-UniRule"/>
</dbReference>
<dbReference type="STRING" id="1122189.SAMN02745165_03045"/>
<evidence type="ECO:0000313" key="4">
    <source>
        <dbReference type="Proteomes" id="UP000184171"/>
    </source>
</evidence>
<dbReference type="OrthoDB" id="9765625at2"/>
<keyword evidence="4" id="KW-1185">Reference proteome</keyword>
<dbReference type="Gene3D" id="3.10.20.300">
    <property type="entry name" value="mk0293 like domain"/>
    <property type="match status" value="1"/>
</dbReference>
<sequence length="398" mass="44117">MRTLYLDTFSGISGDMFLGLLIDLGLPLERLQTELKKLPLTGYELKVDREQRHGIEGCRLQVVHEEGHHHRSWSTIDKMLEGSELDEQPKQTARRFFRRLGEAEAKVHGIDIDKVHFHEVGAIDAIVDLTGAAIGLYLLGIEKLLCSPLPLSRGMSKCAHGALPLPAPAVLKMLHGLPIVSSGSDKELVTPTGATIVTELAEFCELPQLTIDRTGYGVGGWQLEDRPNLLRGILGEMVEDATQTDRVQLLETHIDDSTAEQLGYLLEQLFDAGALDAAYSPLQMKKNRPAHRLTVACEPGCAEKLAKLIMHQSSAIGVRSTSCNRFRLHRRTATVATELGEAQVKLLYDGDRFLRLSAEYEDCRKLAQTSKLPLQQVYRLVENAAYQQLQPETNGKPA</sequence>
<comment type="similarity">
    <text evidence="2">Belongs to the LarC family.</text>
</comment>
<evidence type="ECO:0000313" key="3">
    <source>
        <dbReference type="EMBL" id="SHJ73404.1"/>
    </source>
</evidence>
<keyword evidence="2" id="KW-0456">Lyase</keyword>
<evidence type="ECO:0000256" key="2">
    <source>
        <dbReference type="HAMAP-Rule" id="MF_01074"/>
    </source>
</evidence>
<protein>
    <recommendedName>
        <fullName evidence="2">Putative nickel insertion protein</fullName>
    </recommendedName>
</protein>
<organism evidence="3 4">
    <name type="scientific">Malonomonas rubra DSM 5091</name>
    <dbReference type="NCBI Taxonomy" id="1122189"/>
    <lineage>
        <taxon>Bacteria</taxon>
        <taxon>Pseudomonadati</taxon>
        <taxon>Thermodesulfobacteriota</taxon>
        <taxon>Desulfuromonadia</taxon>
        <taxon>Desulfuromonadales</taxon>
        <taxon>Geopsychrobacteraceae</taxon>
        <taxon>Malonomonas</taxon>
    </lineage>
</organism>
<dbReference type="Gene3D" id="3.30.70.1380">
    <property type="entry name" value="Transcriptional regulatory protein pf0864 domain like"/>
    <property type="match status" value="1"/>
</dbReference>
<dbReference type="InterPro" id="IPR002822">
    <property type="entry name" value="Ni_insertion"/>
</dbReference>
<reference evidence="3 4" key="1">
    <citation type="submission" date="2016-11" db="EMBL/GenBank/DDBJ databases">
        <authorList>
            <person name="Jaros S."/>
            <person name="Januszkiewicz K."/>
            <person name="Wedrychowicz H."/>
        </authorList>
    </citation>
    <scope>NUCLEOTIDE SEQUENCE [LARGE SCALE GENOMIC DNA]</scope>
    <source>
        <strain evidence="3 4">DSM 5091</strain>
    </source>
</reference>
<evidence type="ECO:0000256" key="1">
    <source>
        <dbReference type="ARBA" id="ARBA00022596"/>
    </source>
</evidence>
<gene>
    <name evidence="3" type="ORF">SAMN02745165_03045</name>
</gene>
<dbReference type="Pfam" id="PF01969">
    <property type="entry name" value="Ni_insertion"/>
    <property type="match status" value="1"/>
</dbReference>
<keyword evidence="1 2" id="KW-0533">Nickel</keyword>